<name>A0A444Y2J5_ARAHY</name>
<accession>A0A444Y2J5</accession>
<organism evidence="2 3">
    <name type="scientific">Arachis hypogaea</name>
    <name type="common">Peanut</name>
    <dbReference type="NCBI Taxonomy" id="3818"/>
    <lineage>
        <taxon>Eukaryota</taxon>
        <taxon>Viridiplantae</taxon>
        <taxon>Streptophyta</taxon>
        <taxon>Embryophyta</taxon>
        <taxon>Tracheophyta</taxon>
        <taxon>Spermatophyta</taxon>
        <taxon>Magnoliopsida</taxon>
        <taxon>eudicotyledons</taxon>
        <taxon>Gunneridae</taxon>
        <taxon>Pentapetalae</taxon>
        <taxon>rosids</taxon>
        <taxon>fabids</taxon>
        <taxon>Fabales</taxon>
        <taxon>Fabaceae</taxon>
        <taxon>Papilionoideae</taxon>
        <taxon>50 kb inversion clade</taxon>
        <taxon>dalbergioids sensu lato</taxon>
        <taxon>Dalbergieae</taxon>
        <taxon>Pterocarpus clade</taxon>
        <taxon>Arachis</taxon>
    </lineage>
</organism>
<dbReference type="Pfam" id="PF14392">
    <property type="entry name" value="zf-CCHC_4"/>
    <property type="match status" value="1"/>
</dbReference>
<evidence type="ECO:0000313" key="2">
    <source>
        <dbReference type="EMBL" id="RYQ96109.1"/>
    </source>
</evidence>
<gene>
    <name evidence="2" type="ORF">Ahy_B08g091651</name>
</gene>
<comment type="caution">
    <text evidence="2">The sequence shown here is derived from an EMBL/GenBank/DDBJ whole genome shotgun (WGS) entry which is preliminary data.</text>
</comment>
<dbReference type="Proteomes" id="UP000289738">
    <property type="component" value="Chromosome B08"/>
</dbReference>
<evidence type="ECO:0000313" key="3">
    <source>
        <dbReference type="Proteomes" id="UP000289738"/>
    </source>
</evidence>
<dbReference type="AlphaFoldDB" id="A0A444Y2J5"/>
<evidence type="ECO:0000259" key="1">
    <source>
        <dbReference type="Pfam" id="PF14392"/>
    </source>
</evidence>
<feature type="domain" description="Zinc knuckle CX2CX4HX4C" evidence="1">
    <location>
        <begin position="59"/>
        <end position="87"/>
    </location>
</feature>
<sequence length="103" mass="12066">MNKETGILIRGMLRVLDETEDSKVDDILRRSFLKIRVGINITKGLPTDFSLEREELPPLWIFFKYERLPDSYYFNCGIIGHVKKICKNSTSMAYWDATKKYSP</sequence>
<dbReference type="EMBL" id="SDMP01000018">
    <property type="protein sequence ID" value="RYQ96109.1"/>
    <property type="molecule type" value="Genomic_DNA"/>
</dbReference>
<reference evidence="2 3" key="1">
    <citation type="submission" date="2019-01" db="EMBL/GenBank/DDBJ databases">
        <title>Sequencing of cultivated peanut Arachis hypogaea provides insights into genome evolution and oil improvement.</title>
        <authorList>
            <person name="Chen X."/>
        </authorList>
    </citation>
    <scope>NUCLEOTIDE SEQUENCE [LARGE SCALE GENOMIC DNA]</scope>
    <source>
        <strain evidence="3">cv. Fuhuasheng</strain>
        <tissue evidence="2">Leaves</tissue>
    </source>
</reference>
<protein>
    <recommendedName>
        <fullName evidence="1">Zinc knuckle CX2CX4HX4C domain-containing protein</fullName>
    </recommendedName>
</protein>
<dbReference type="InterPro" id="IPR025836">
    <property type="entry name" value="Zn_knuckle_CX2CX4HX4C"/>
</dbReference>
<keyword evidence="3" id="KW-1185">Reference proteome</keyword>
<proteinExistence type="predicted"/>